<dbReference type="AlphaFoldDB" id="A3VGR4"/>
<sequence>MPFDPLSGELLGHHMRSGANGPWVFWQICAVSKASMSASS</sequence>
<organism evidence="1 2">
    <name type="scientific">Maritimibacter alkaliphilus HTCC2654</name>
    <dbReference type="NCBI Taxonomy" id="314271"/>
    <lineage>
        <taxon>Bacteria</taxon>
        <taxon>Pseudomonadati</taxon>
        <taxon>Pseudomonadota</taxon>
        <taxon>Alphaproteobacteria</taxon>
        <taxon>Rhodobacterales</taxon>
        <taxon>Roseobacteraceae</taxon>
        <taxon>Maritimibacter</taxon>
    </lineage>
</organism>
<evidence type="ECO:0000313" key="1">
    <source>
        <dbReference type="EMBL" id="EAQ12469.1"/>
    </source>
</evidence>
<comment type="caution">
    <text evidence="1">The sequence shown here is derived from an EMBL/GenBank/DDBJ whole genome shotgun (WGS) entry which is preliminary data.</text>
</comment>
<proteinExistence type="predicted"/>
<accession>A3VGR4</accession>
<gene>
    <name evidence="1" type="ORF">RB2654_14325</name>
</gene>
<dbReference type="EMBL" id="AAMT01000008">
    <property type="protein sequence ID" value="EAQ12469.1"/>
    <property type="molecule type" value="Genomic_DNA"/>
</dbReference>
<protein>
    <submittedName>
        <fullName evidence="1">Uncharacterized protein</fullName>
    </submittedName>
</protein>
<keyword evidence="2" id="KW-1185">Reference proteome</keyword>
<evidence type="ECO:0000313" key="2">
    <source>
        <dbReference type="Proteomes" id="UP000002931"/>
    </source>
</evidence>
<reference evidence="1 2" key="1">
    <citation type="journal article" date="2010" name="J. Bacteriol.">
        <title>Genome sequences of Pelagibaca bermudensis HTCC2601T and Maritimibacter alkaliphilus HTCC2654T, the type strains of two marine Roseobacter genera.</title>
        <authorList>
            <person name="Thrash J.C."/>
            <person name="Cho J.C."/>
            <person name="Ferriera S."/>
            <person name="Johnson J."/>
            <person name="Vergin K.L."/>
            <person name="Giovannoni S.J."/>
        </authorList>
    </citation>
    <scope>NUCLEOTIDE SEQUENCE [LARGE SCALE GENOMIC DNA]</scope>
    <source>
        <strain evidence="1 2">HTCC2654</strain>
    </source>
</reference>
<dbReference type="HOGENOM" id="CLU_3292130_0_0_5"/>
<name>A3VGR4_9RHOB</name>
<dbReference type="Proteomes" id="UP000002931">
    <property type="component" value="Unassembled WGS sequence"/>
</dbReference>